<feature type="transmembrane region" description="Helical" evidence="16">
    <location>
        <begin position="108"/>
        <end position="128"/>
    </location>
</feature>
<evidence type="ECO:0000256" key="4">
    <source>
        <dbReference type="ARBA" id="ARBA00010031"/>
    </source>
</evidence>
<comment type="similarity">
    <text evidence="4">Belongs to the RBT5 family.</text>
</comment>
<comment type="caution">
    <text evidence="19">The sequence shown here is derived from an EMBL/GenBank/DDBJ whole genome shotgun (WGS) entry which is preliminary data.</text>
</comment>
<evidence type="ECO:0000256" key="14">
    <source>
        <dbReference type="PROSITE-ProRule" id="PRU01356"/>
    </source>
</evidence>
<comment type="similarity">
    <text evidence="13">Belongs to the SAT4 family.</text>
</comment>
<dbReference type="PROSITE" id="PS52012">
    <property type="entry name" value="CFEM"/>
    <property type="match status" value="1"/>
</dbReference>
<evidence type="ECO:0000256" key="5">
    <source>
        <dbReference type="ARBA" id="ARBA00022525"/>
    </source>
</evidence>
<feature type="transmembrane region" description="Helical" evidence="16">
    <location>
        <begin position="267"/>
        <end position="289"/>
    </location>
</feature>
<dbReference type="InterPro" id="IPR052337">
    <property type="entry name" value="SAT4-like"/>
</dbReference>
<keyword evidence="12" id="KW-0449">Lipoprotein</keyword>
<dbReference type="Pfam" id="PF20684">
    <property type="entry name" value="Fung_rhodopsin"/>
    <property type="match status" value="1"/>
</dbReference>
<feature type="chain" id="PRO_5042933873" description="CFEM domain-containing protein" evidence="17">
    <location>
        <begin position="26"/>
        <end position="476"/>
    </location>
</feature>
<feature type="transmembrane region" description="Helical" evidence="16">
    <location>
        <begin position="230"/>
        <end position="251"/>
    </location>
</feature>
<keyword evidence="14" id="KW-0349">Heme</keyword>
<dbReference type="PANTHER" id="PTHR33048:SF143">
    <property type="entry name" value="EXTRACELLULAR MEMBRANE PROTEIN CFEM DOMAIN-CONTAINING PROTEIN-RELATED"/>
    <property type="match status" value="1"/>
</dbReference>
<evidence type="ECO:0000256" key="6">
    <source>
        <dbReference type="ARBA" id="ARBA00022622"/>
    </source>
</evidence>
<keyword evidence="10 16" id="KW-0472">Membrane</keyword>
<feature type="region of interest" description="Disordered" evidence="15">
    <location>
        <begin position="397"/>
        <end position="476"/>
    </location>
</feature>
<evidence type="ECO:0000259" key="18">
    <source>
        <dbReference type="PROSITE" id="PS52012"/>
    </source>
</evidence>
<feature type="disulfide bond" evidence="14">
    <location>
        <begin position="55"/>
        <end position="62"/>
    </location>
</feature>
<feature type="disulfide bond" evidence="14">
    <location>
        <begin position="45"/>
        <end position="76"/>
    </location>
</feature>
<comment type="subcellular location">
    <subcellularLocation>
        <location evidence="2">Membrane</location>
        <topology evidence="2">Lipid-anchor</topology>
        <topology evidence="2">GPI-anchor</topology>
    </subcellularLocation>
    <subcellularLocation>
        <location evidence="1">Membrane</location>
        <topology evidence="1">Multi-pass membrane protein</topology>
    </subcellularLocation>
    <subcellularLocation>
        <location evidence="3">Secreted</location>
    </subcellularLocation>
</comment>
<dbReference type="Proteomes" id="UP001302812">
    <property type="component" value="Unassembled WGS sequence"/>
</dbReference>
<evidence type="ECO:0000256" key="10">
    <source>
        <dbReference type="ARBA" id="ARBA00023136"/>
    </source>
</evidence>
<gene>
    <name evidence="19" type="ORF">N656DRAFT_646079</name>
</gene>
<feature type="signal peptide" evidence="17">
    <location>
        <begin position="1"/>
        <end position="25"/>
    </location>
</feature>
<evidence type="ECO:0000256" key="3">
    <source>
        <dbReference type="ARBA" id="ARBA00004613"/>
    </source>
</evidence>
<keyword evidence="20" id="KW-1185">Reference proteome</keyword>
<feature type="transmembrane region" description="Helical" evidence="16">
    <location>
        <begin position="301"/>
        <end position="320"/>
    </location>
</feature>
<keyword evidence="5" id="KW-0964">Secreted</keyword>
<dbReference type="EMBL" id="MU853340">
    <property type="protein sequence ID" value="KAK4113160.1"/>
    <property type="molecule type" value="Genomic_DNA"/>
</dbReference>
<feature type="compositionally biased region" description="Basic and acidic residues" evidence="15">
    <location>
        <begin position="437"/>
        <end position="455"/>
    </location>
</feature>
<dbReference type="GO" id="GO:0005576">
    <property type="term" value="C:extracellular region"/>
    <property type="evidence" value="ECO:0007669"/>
    <property type="project" value="UniProtKB-SubCell"/>
</dbReference>
<evidence type="ECO:0000256" key="8">
    <source>
        <dbReference type="ARBA" id="ARBA00022729"/>
    </source>
</evidence>
<evidence type="ECO:0000256" key="15">
    <source>
        <dbReference type="SAM" id="MobiDB-lite"/>
    </source>
</evidence>
<dbReference type="GO" id="GO:0098552">
    <property type="term" value="C:side of membrane"/>
    <property type="evidence" value="ECO:0007669"/>
    <property type="project" value="UniProtKB-KW"/>
</dbReference>
<organism evidence="19 20">
    <name type="scientific">Canariomyces notabilis</name>
    <dbReference type="NCBI Taxonomy" id="2074819"/>
    <lineage>
        <taxon>Eukaryota</taxon>
        <taxon>Fungi</taxon>
        <taxon>Dikarya</taxon>
        <taxon>Ascomycota</taxon>
        <taxon>Pezizomycotina</taxon>
        <taxon>Sordariomycetes</taxon>
        <taxon>Sordariomycetidae</taxon>
        <taxon>Sordariales</taxon>
        <taxon>Chaetomiaceae</taxon>
        <taxon>Canariomyces</taxon>
    </lineage>
</organism>
<dbReference type="GeneID" id="89934559"/>
<evidence type="ECO:0000256" key="7">
    <source>
        <dbReference type="ARBA" id="ARBA00022692"/>
    </source>
</evidence>
<evidence type="ECO:0000256" key="1">
    <source>
        <dbReference type="ARBA" id="ARBA00004141"/>
    </source>
</evidence>
<evidence type="ECO:0000313" key="19">
    <source>
        <dbReference type="EMBL" id="KAK4113160.1"/>
    </source>
</evidence>
<dbReference type="Pfam" id="PF05730">
    <property type="entry name" value="CFEM"/>
    <property type="match status" value="1"/>
</dbReference>
<name>A0AAN6TF12_9PEZI</name>
<evidence type="ECO:0000256" key="17">
    <source>
        <dbReference type="SAM" id="SignalP"/>
    </source>
</evidence>
<keyword evidence="9 16" id="KW-1133">Transmembrane helix</keyword>
<reference evidence="19" key="1">
    <citation type="journal article" date="2023" name="Mol. Phylogenet. Evol.">
        <title>Genome-scale phylogeny and comparative genomics of the fungal order Sordariales.</title>
        <authorList>
            <person name="Hensen N."/>
            <person name="Bonometti L."/>
            <person name="Westerberg I."/>
            <person name="Brannstrom I.O."/>
            <person name="Guillou S."/>
            <person name="Cros-Aarteil S."/>
            <person name="Calhoun S."/>
            <person name="Haridas S."/>
            <person name="Kuo A."/>
            <person name="Mondo S."/>
            <person name="Pangilinan J."/>
            <person name="Riley R."/>
            <person name="LaButti K."/>
            <person name="Andreopoulos B."/>
            <person name="Lipzen A."/>
            <person name="Chen C."/>
            <person name="Yan M."/>
            <person name="Daum C."/>
            <person name="Ng V."/>
            <person name="Clum A."/>
            <person name="Steindorff A."/>
            <person name="Ohm R.A."/>
            <person name="Martin F."/>
            <person name="Silar P."/>
            <person name="Natvig D.O."/>
            <person name="Lalanne C."/>
            <person name="Gautier V."/>
            <person name="Ament-Velasquez S.L."/>
            <person name="Kruys A."/>
            <person name="Hutchinson M.I."/>
            <person name="Powell A.J."/>
            <person name="Barry K."/>
            <person name="Miller A.N."/>
            <person name="Grigoriev I.V."/>
            <person name="Debuchy R."/>
            <person name="Gladieux P."/>
            <person name="Hiltunen Thoren M."/>
            <person name="Johannesson H."/>
        </authorList>
    </citation>
    <scope>NUCLEOTIDE SEQUENCE</scope>
    <source>
        <strain evidence="19">CBS 508.74</strain>
    </source>
</reference>
<feature type="disulfide bond" evidence="14">
    <location>
        <begin position="64"/>
        <end position="97"/>
    </location>
</feature>
<feature type="binding site" description="axial binding residue" evidence="14">
    <location>
        <position position="59"/>
    </location>
    <ligand>
        <name>heme</name>
        <dbReference type="ChEBI" id="CHEBI:30413"/>
    </ligand>
    <ligandPart>
        <name>Fe</name>
        <dbReference type="ChEBI" id="CHEBI:18248"/>
    </ligandPart>
</feature>
<evidence type="ECO:0000256" key="2">
    <source>
        <dbReference type="ARBA" id="ARBA00004589"/>
    </source>
</evidence>
<dbReference type="InterPro" id="IPR049326">
    <property type="entry name" value="Rhodopsin_dom_fungi"/>
</dbReference>
<keyword evidence="6" id="KW-0336">GPI-anchor</keyword>
<keyword evidence="8 17" id="KW-0732">Signal</keyword>
<accession>A0AAN6TF12</accession>
<reference evidence="19" key="2">
    <citation type="submission" date="2023-05" db="EMBL/GenBank/DDBJ databases">
        <authorList>
            <consortium name="Lawrence Berkeley National Laboratory"/>
            <person name="Steindorff A."/>
            <person name="Hensen N."/>
            <person name="Bonometti L."/>
            <person name="Westerberg I."/>
            <person name="Brannstrom I.O."/>
            <person name="Guillou S."/>
            <person name="Cros-Aarteil S."/>
            <person name="Calhoun S."/>
            <person name="Haridas S."/>
            <person name="Kuo A."/>
            <person name="Mondo S."/>
            <person name="Pangilinan J."/>
            <person name="Riley R."/>
            <person name="Labutti K."/>
            <person name="Andreopoulos B."/>
            <person name="Lipzen A."/>
            <person name="Chen C."/>
            <person name="Yanf M."/>
            <person name="Daum C."/>
            <person name="Ng V."/>
            <person name="Clum A."/>
            <person name="Ohm R."/>
            <person name="Martin F."/>
            <person name="Silar P."/>
            <person name="Natvig D."/>
            <person name="Lalanne C."/>
            <person name="Gautier V."/>
            <person name="Ament-Velasquez S.L."/>
            <person name="Kruys A."/>
            <person name="Hutchinson M.I."/>
            <person name="Powell A.J."/>
            <person name="Barry K."/>
            <person name="Miller A.N."/>
            <person name="Grigoriev I.V."/>
            <person name="Debuchy R."/>
            <person name="Gladieux P."/>
            <person name="Thoren M.H."/>
            <person name="Johannesson H."/>
        </authorList>
    </citation>
    <scope>NUCLEOTIDE SEQUENCE</scope>
    <source>
        <strain evidence="19">CBS 508.74</strain>
    </source>
</reference>
<evidence type="ECO:0000256" key="9">
    <source>
        <dbReference type="ARBA" id="ARBA00022989"/>
    </source>
</evidence>
<protein>
    <recommendedName>
        <fullName evidence="18">CFEM domain-containing protein</fullName>
    </recommendedName>
</protein>
<dbReference type="RefSeq" id="XP_064670730.1">
    <property type="nucleotide sequence ID" value="XM_064810434.1"/>
</dbReference>
<feature type="transmembrane region" description="Helical" evidence="16">
    <location>
        <begin position="140"/>
        <end position="161"/>
    </location>
</feature>
<evidence type="ECO:0000256" key="12">
    <source>
        <dbReference type="ARBA" id="ARBA00023288"/>
    </source>
</evidence>
<dbReference type="SMART" id="SM00747">
    <property type="entry name" value="CFEM"/>
    <property type="match status" value="1"/>
</dbReference>
<evidence type="ECO:0000313" key="20">
    <source>
        <dbReference type="Proteomes" id="UP001302812"/>
    </source>
</evidence>
<sequence length="476" mass="51638">MSSIRSARAILGLCLLLTLCNVAAAAGSMSLLEANAALPDCARSCLLTAISHSTCNITDVDCICSNQSLNANATACIRLGCEVKDALAAKNITSQLCGLPVENGQGNVPVYAVFIGLAIVAVILRIIARIVTQAYFWWDDFCNLFGFIGAALFAALNIWSINLGQGMDMWFVPFDNITRILQLFYGEMLLYTLTRFFVRASIILFYLRVFPPKDNNKLGRLIQYTMVFNVVYNLSFFIAVLFQCTPISLFWTSWEGHQEGYCGNANILVWVAAATGIVYDLWLLALPFPQLLALNVHWKKKVMGGMMFCVGAAVTIISLVRLKTINEFTRTENPTKDIVGVCLWSGIELDVGVICPCLPSLRLLLRRLLPRVLGTTGKYEMDPVSNATGNMRSAARRSQGNAKAMAVGGTTAGGVTDAGNGGNRHSGHGLDAGGPRAVDRDDSQDGMMHDGRSCDSFKGLVGGSSDEESQGRRGKR</sequence>
<dbReference type="AlphaFoldDB" id="A0AAN6TF12"/>
<feature type="compositionally biased region" description="Low complexity" evidence="15">
    <location>
        <begin position="406"/>
        <end position="418"/>
    </location>
</feature>
<evidence type="ECO:0000256" key="13">
    <source>
        <dbReference type="ARBA" id="ARBA00038359"/>
    </source>
</evidence>
<keyword evidence="14" id="KW-0479">Metal-binding</keyword>
<feature type="disulfide bond" evidence="14">
    <location>
        <begin position="41"/>
        <end position="81"/>
    </location>
</feature>
<dbReference type="InterPro" id="IPR008427">
    <property type="entry name" value="Extracellular_membr_CFEM_dom"/>
</dbReference>
<feature type="domain" description="CFEM" evidence="18">
    <location>
        <begin position="13"/>
        <end position="123"/>
    </location>
</feature>
<proteinExistence type="inferred from homology"/>
<keyword evidence="11 14" id="KW-1015">Disulfide bond</keyword>
<feature type="transmembrane region" description="Helical" evidence="16">
    <location>
        <begin position="188"/>
        <end position="209"/>
    </location>
</feature>
<keyword evidence="14" id="KW-0408">Iron</keyword>
<keyword evidence="6" id="KW-0325">Glycoprotein</keyword>
<dbReference type="GO" id="GO:0046872">
    <property type="term" value="F:metal ion binding"/>
    <property type="evidence" value="ECO:0007669"/>
    <property type="project" value="UniProtKB-UniRule"/>
</dbReference>
<keyword evidence="7 16" id="KW-0812">Transmembrane</keyword>
<evidence type="ECO:0000256" key="16">
    <source>
        <dbReference type="SAM" id="Phobius"/>
    </source>
</evidence>
<evidence type="ECO:0000256" key="11">
    <source>
        <dbReference type="ARBA" id="ARBA00023157"/>
    </source>
</evidence>
<dbReference type="PANTHER" id="PTHR33048">
    <property type="entry name" value="PTH11-LIKE INTEGRAL MEMBRANE PROTEIN (AFU_ORTHOLOGUE AFUA_5G11245)"/>
    <property type="match status" value="1"/>
</dbReference>